<feature type="domain" description="Sialidase" evidence="1">
    <location>
        <begin position="24"/>
        <end position="335"/>
    </location>
</feature>
<organism evidence="2 3">
    <name type="scientific">Candidatus Moduliflexus flocculans</name>
    <dbReference type="NCBI Taxonomy" id="1499966"/>
    <lineage>
        <taxon>Bacteria</taxon>
        <taxon>Candidatus Moduliflexota</taxon>
        <taxon>Candidatus Moduliflexia</taxon>
        <taxon>Candidatus Moduliflexales</taxon>
        <taxon>Candidatus Moduliflexaceae</taxon>
    </lineage>
</organism>
<proteinExistence type="predicted"/>
<evidence type="ECO:0000313" key="2">
    <source>
        <dbReference type="EMBL" id="GAK49605.1"/>
    </source>
</evidence>
<sequence length="355" mass="40069">MITKKIPTLFPHNHASNIIALSNGDMLCAWFGGSCEGKPDISIQASRLKKGAAEWSEPVLLTNDATRSEQNPILFERSPGVVWLIYTAQIGIHQNTAVVRWRMSEDYGHTWSEIRDLFAESGIFVRNPPIMLGNGDILLPAYYCVASETGFLGEDFSIMKRSTDGGTTWTEVRIEGSTGLVHLSIVAIDEHKIIGFFRSRLADYIYKTESFDGGVTWSVPVPTELPNNNASIQCKKLADQRLVMIYNDTDKWQSPPKENRPPWFDKKDMDEIDVKKTDKPSSVWGVPRNPLCIAVSNDGGNRWENVCTLISKEGFEGEPEFSYPSIAQDQDGHIHATFTYLRQYICHKIMNDRFE</sequence>
<dbReference type="SUPFAM" id="SSF50939">
    <property type="entry name" value="Sialidases"/>
    <property type="match status" value="1"/>
</dbReference>
<name>A0A0S6VQX0_9BACT</name>
<dbReference type="Pfam" id="PF13088">
    <property type="entry name" value="BNR_2"/>
    <property type="match status" value="1"/>
</dbReference>
<dbReference type="EMBL" id="DF820455">
    <property type="protein sequence ID" value="GAK49605.1"/>
    <property type="molecule type" value="Genomic_DNA"/>
</dbReference>
<evidence type="ECO:0000313" key="3">
    <source>
        <dbReference type="Proteomes" id="UP000030700"/>
    </source>
</evidence>
<accession>A0A0S6VQX0</accession>
<dbReference type="PANTHER" id="PTHR43752:SF2">
    <property type="entry name" value="BNR_ASP-BOX REPEAT FAMILY PROTEIN"/>
    <property type="match status" value="1"/>
</dbReference>
<dbReference type="STRING" id="1499966.U14_00828"/>
<keyword evidence="2" id="KW-0378">Hydrolase</keyword>
<dbReference type="Gene3D" id="2.120.10.10">
    <property type="match status" value="1"/>
</dbReference>
<dbReference type="Proteomes" id="UP000030700">
    <property type="component" value="Unassembled WGS sequence"/>
</dbReference>
<dbReference type="PANTHER" id="PTHR43752">
    <property type="entry name" value="BNR/ASP-BOX REPEAT FAMILY PROTEIN"/>
    <property type="match status" value="1"/>
</dbReference>
<dbReference type="GO" id="GO:0016787">
    <property type="term" value="F:hydrolase activity"/>
    <property type="evidence" value="ECO:0007669"/>
    <property type="project" value="UniProtKB-KW"/>
</dbReference>
<dbReference type="InterPro" id="IPR036278">
    <property type="entry name" value="Sialidase_sf"/>
</dbReference>
<evidence type="ECO:0000259" key="1">
    <source>
        <dbReference type="Pfam" id="PF13088"/>
    </source>
</evidence>
<keyword evidence="3" id="KW-1185">Reference proteome</keyword>
<protein>
    <submittedName>
        <fullName evidence="2">BNR repeat-containing glycosyl hydrolase</fullName>
    </submittedName>
</protein>
<dbReference type="HOGENOM" id="CLU_007128_0_0_0"/>
<reference evidence="2 3" key="1">
    <citation type="journal article" date="2015" name="PeerJ">
        <title>First genomic representation of candidate bacterial phylum KSB3 points to enhanced environmental sensing as a trigger of wastewater bulking.</title>
        <authorList>
            <person name="Sekiguchi Y."/>
            <person name="Ohashi A."/>
            <person name="Parks D.H."/>
            <person name="Yamauchi T."/>
            <person name="Tyson G.W."/>
            <person name="Hugenholtz P."/>
        </authorList>
    </citation>
    <scope>NUCLEOTIDE SEQUENCE [LARGE SCALE GENOMIC DNA]</scope>
</reference>
<dbReference type="CDD" id="cd15482">
    <property type="entry name" value="Sialidase_non-viral"/>
    <property type="match status" value="1"/>
</dbReference>
<gene>
    <name evidence="2" type="ORF">U14_00828</name>
</gene>
<dbReference type="InterPro" id="IPR011040">
    <property type="entry name" value="Sialidase"/>
</dbReference>
<dbReference type="AlphaFoldDB" id="A0A0S6VQX0"/>